<name>A0A1T1AXE9_RHOFE</name>
<gene>
    <name evidence="1" type="ORF">RF819_20855</name>
</gene>
<proteinExistence type="predicted"/>
<dbReference type="AlphaFoldDB" id="A0A1T1AXE9"/>
<dbReference type="OrthoDB" id="9809748at2"/>
<evidence type="ECO:0000313" key="1">
    <source>
        <dbReference type="EMBL" id="OOV08799.1"/>
    </source>
</evidence>
<evidence type="ECO:0000313" key="2">
    <source>
        <dbReference type="Proteomes" id="UP000190750"/>
    </source>
</evidence>
<reference evidence="1 2" key="1">
    <citation type="submission" date="2017-01" db="EMBL/GenBank/DDBJ databases">
        <title>Genome sequencing of Rhodoferax fermentans JCM 7819.</title>
        <authorList>
            <person name="Kim Y.J."/>
            <person name="Farh M.E.-A."/>
            <person name="Yang D.-C."/>
        </authorList>
    </citation>
    <scope>NUCLEOTIDE SEQUENCE [LARGE SCALE GENOMIC DNA]</scope>
    <source>
        <strain evidence="1 2">JCM 7819</strain>
    </source>
</reference>
<protein>
    <recommendedName>
        <fullName evidence="3">DUF4440 domain-containing protein</fullName>
    </recommendedName>
</protein>
<dbReference type="EMBL" id="MTJN01000002">
    <property type="protein sequence ID" value="OOV08799.1"/>
    <property type="molecule type" value="Genomic_DNA"/>
</dbReference>
<organism evidence="1 2">
    <name type="scientific">Rhodoferax fermentans</name>
    <dbReference type="NCBI Taxonomy" id="28066"/>
    <lineage>
        <taxon>Bacteria</taxon>
        <taxon>Pseudomonadati</taxon>
        <taxon>Pseudomonadota</taxon>
        <taxon>Betaproteobacteria</taxon>
        <taxon>Burkholderiales</taxon>
        <taxon>Comamonadaceae</taxon>
        <taxon>Rhodoferax</taxon>
    </lineage>
</organism>
<keyword evidence="2" id="KW-1185">Reference proteome</keyword>
<comment type="caution">
    <text evidence="1">The sequence shown here is derived from an EMBL/GenBank/DDBJ whole genome shotgun (WGS) entry which is preliminary data.</text>
</comment>
<evidence type="ECO:0008006" key="3">
    <source>
        <dbReference type="Google" id="ProtNLM"/>
    </source>
</evidence>
<accession>A0A1T1AXE9</accession>
<dbReference type="Proteomes" id="UP000190750">
    <property type="component" value="Unassembled WGS sequence"/>
</dbReference>
<sequence length="68" mass="7701">MSLRAELKKLGNKPASLKDISLILWSDEAETMVATFGEVLDGEKVGRTVRQYWQHRPGGWKIIFEGLV</sequence>